<feature type="compositionally biased region" description="Low complexity" evidence="4">
    <location>
        <begin position="10"/>
        <end position="19"/>
    </location>
</feature>
<keyword evidence="3" id="KW-0949">S-adenosyl-L-methionine</keyword>
<proteinExistence type="inferred from homology"/>
<evidence type="ECO:0000256" key="2">
    <source>
        <dbReference type="ARBA" id="ARBA00017228"/>
    </source>
</evidence>
<keyword evidence="3" id="KW-0349">Heme</keyword>
<evidence type="ECO:0000313" key="6">
    <source>
        <dbReference type="EMBL" id="MCD2197916.1"/>
    </source>
</evidence>
<keyword evidence="3" id="KW-0479">Metal-binding</keyword>
<dbReference type="InterPro" id="IPR004559">
    <property type="entry name" value="HemW-like"/>
</dbReference>
<evidence type="ECO:0000259" key="5">
    <source>
        <dbReference type="PROSITE" id="PS51918"/>
    </source>
</evidence>
<keyword evidence="7" id="KW-1185">Reference proteome</keyword>
<keyword evidence="3" id="KW-0143">Chaperone</keyword>
<comment type="subcellular location">
    <subcellularLocation>
        <location evidence="3">Cytoplasm</location>
    </subcellularLocation>
</comment>
<dbReference type="Proteomes" id="UP001199469">
    <property type="component" value="Unassembled WGS sequence"/>
</dbReference>
<evidence type="ECO:0000256" key="4">
    <source>
        <dbReference type="SAM" id="MobiDB-lite"/>
    </source>
</evidence>
<sequence length="412" mass="42782">MPSVPPGGEPAPADGALPPSALDGLGTRPFGVYVHVPFCATRCGYCDFNTYTASDLGLSGSSDDPASPASWLEGLRRELDLGASVLGSAPPADTVFLGGGTPSLLGAEGLVAVLDAVRSSFGLAPGAEVTTEANPESTTPGLLAAIADAGYTRLSLGMQSDVDHVLAILDRRHTPGAAVSVASAALEAGLEHVNLDLIYGTPTETEADLRRSLDAVLASGADHVSAYSLIVEEGTALGRRVARGELPMPDDDVLADRYEIVDDVLSAAGLSWYEVSNWAKAVEARCRHNLGYWSGGDWWGAGPGAHSHVGGVRWWNVRHPARYSKMLAAGESPAEARELLSGAERRFEQVLLELRTVDGLAASVLDDDGRAAGERAAADGLLVGSAWEDGRAVLTRRGRLLADGLAISLTGA</sequence>
<dbReference type="Gene3D" id="3.80.30.20">
    <property type="entry name" value="tm_1862 like domain"/>
    <property type="match status" value="1"/>
</dbReference>
<evidence type="ECO:0000313" key="7">
    <source>
        <dbReference type="Proteomes" id="UP001199469"/>
    </source>
</evidence>
<comment type="caution">
    <text evidence="6">The sequence shown here is derived from an EMBL/GenBank/DDBJ whole genome shotgun (WGS) entry which is preliminary data.</text>
</comment>
<dbReference type="RefSeq" id="WP_230740368.1">
    <property type="nucleotide sequence ID" value="NZ_JAJNDB010000010.1"/>
</dbReference>
<dbReference type="SUPFAM" id="SSF102114">
    <property type="entry name" value="Radical SAM enzymes"/>
    <property type="match status" value="1"/>
</dbReference>
<dbReference type="InterPro" id="IPR006638">
    <property type="entry name" value="Elp3/MiaA/NifB-like_rSAM"/>
</dbReference>
<name>A0ABS8PI23_9PSEU</name>
<feature type="region of interest" description="Disordered" evidence="4">
    <location>
        <begin position="1"/>
        <end position="20"/>
    </location>
</feature>
<dbReference type="SFLD" id="SFLDG01065">
    <property type="entry name" value="anaerobic_coproporphyrinogen-I"/>
    <property type="match status" value="1"/>
</dbReference>
<keyword evidence="3" id="KW-0408">Iron</keyword>
<gene>
    <name evidence="6" type="primary">hemW</name>
    <name evidence="6" type="ORF">LQ327_31555</name>
</gene>
<dbReference type="NCBIfam" id="TIGR00539">
    <property type="entry name" value="hemN_rel"/>
    <property type="match status" value="1"/>
</dbReference>
<dbReference type="SMART" id="SM00729">
    <property type="entry name" value="Elp3"/>
    <property type="match status" value="1"/>
</dbReference>
<dbReference type="PANTHER" id="PTHR13932:SF5">
    <property type="entry name" value="RADICAL S-ADENOSYL METHIONINE DOMAIN-CONTAINING PROTEIN 1, MITOCHONDRIAL"/>
    <property type="match status" value="1"/>
</dbReference>
<evidence type="ECO:0000256" key="3">
    <source>
        <dbReference type="RuleBase" id="RU364116"/>
    </source>
</evidence>
<dbReference type="InterPro" id="IPR007197">
    <property type="entry name" value="rSAM"/>
</dbReference>
<dbReference type="InterPro" id="IPR058240">
    <property type="entry name" value="rSAM_sf"/>
</dbReference>
<protein>
    <recommendedName>
        <fullName evidence="2 3">Heme chaperone HemW</fullName>
    </recommendedName>
</protein>
<dbReference type="CDD" id="cd01335">
    <property type="entry name" value="Radical_SAM"/>
    <property type="match status" value="1"/>
</dbReference>
<dbReference type="InterPro" id="IPR023404">
    <property type="entry name" value="rSAM_horseshoe"/>
</dbReference>
<keyword evidence="3" id="KW-0004">4Fe-4S</keyword>
<dbReference type="InterPro" id="IPR034505">
    <property type="entry name" value="Coproporphyrinogen-III_oxidase"/>
</dbReference>
<evidence type="ECO:0000256" key="1">
    <source>
        <dbReference type="ARBA" id="ARBA00006100"/>
    </source>
</evidence>
<reference evidence="6 7" key="1">
    <citation type="submission" date="2021-11" db="EMBL/GenBank/DDBJ databases">
        <title>Draft genome sequence of Actinomycetospora sp. SF1 isolated from the rhizosphere soil.</title>
        <authorList>
            <person name="Duangmal K."/>
            <person name="Chantavorakit T."/>
        </authorList>
    </citation>
    <scope>NUCLEOTIDE SEQUENCE [LARGE SCALE GENOMIC DNA]</scope>
    <source>
        <strain evidence="6 7">TBRC 5722</strain>
    </source>
</reference>
<feature type="domain" description="Radical SAM core" evidence="5">
    <location>
        <begin position="24"/>
        <end position="271"/>
    </location>
</feature>
<comment type="function">
    <text evidence="3">Probably acts as a heme chaperone, transferring heme to an unknown acceptor. Binds one molecule of heme per monomer, possibly covalently. Binds 1 [4Fe-4S] cluster. The cluster is coordinated with 3 cysteines and an exchangeable S-adenosyl-L-methionine.</text>
</comment>
<dbReference type="EMBL" id="JAJNDB010000010">
    <property type="protein sequence ID" value="MCD2197916.1"/>
    <property type="molecule type" value="Genomic_DNA"/>
</dbReference>
<dbReference type="Pfam" id="PF04055">
    <property type="entry name" value="Radical_SAM"/>
    <property type="match status" value="1"/>
</dbReference>
<organism evidence="6 7">
    <name type="scientific">Actinomycetospora endophytica</name>
    <dbReference type="NCBI Taxonomy" id="2291215"/>
    <lineage>
        <taxon>Bacteria</taxon>
        <taxon>Bacillati</taxon>
        <taxon>Actinomycetota</taxon>
        <taxon>Actinomycetes</taxon>
        <taxon>Pseudonocardiales</taxon>
        <taxon>Pseudonocardiaceae</taxon>
        <taxon>Actinomycetospora</taxon>
    </lineage>
</organism>
<keyword evidence="3" id="KW-0411">Iron-sulfur</keyword>
<dbReference type="SFLD" id="SFLDF00562">
    <property type="entry name" value="HemN-like__clustered_with_heat"/>
    <property type="match status" value="1"/>
</dbReference>
<dbReference type="PROSITE" id="PS51918">
    <property type="entry name" value="RADICAL_SAM"/>
    <property type="match status" value="1"/>
</dbReference>
<dbReference type="SFLD" id="SFLDS00029">
    <property type="entry name" value="Radical_SAM"/>
    <property type="match status" value="1"/>
</dbReference>
<accession>A0ABS8PI23</accession>
<comment type="similarity">
    <text evidence="1">Belongs to the anaerobic coproporphyrinogen-III oxidase family. HemW subfamily.</text>
</comment>
<keyword evidence="3" id="KW-0963">Cytoplasm</keyword>
<dbReference type="PANTHER" id="PTHR13932">
    <property type="entry name" value="COPROPORPHYRINIGEN III OXIDASE"/>
    <property type="match status" value="1"/>
</dbReference>